<protein>
    <submittedName>
        <fullName evidence="1">Uncharacterized protein</fullName>
    </submittedName>
</protein>
<sequence length="60" mass="6910">MQGQYLDRETGLHYNARWRSVAAMEYQTPQSQGVGGVHESRACPILRVQGHVRDLEQQRN</sequence>
<keyword evidence="2" id="KW-1185">Reference proteome</keyword>
<evidence type="ECO:0000313" key="2">
    <source>
        <dbReference type="Proteomes" id="UP000215441"/>
    </source>
</evidence>
<gene>
    <name evidence="1" type="ORF">CBY09_13490</name>
</gene>
<name>A0A235ELQ6_9BURK</name>
<organism evidence="1 2">
    <name type="scientific">Acidovorax kalamii</name>
    <dbReference type="NCBI Taxonomy" id="2004485"/>
    <lineage>
        <taxon>Bacteria</taxon>
        <taxon>Pseudomonadati</taxon>
        <taxon>Pseudomonadota</taxon>
        <taxon>Betaproteobacteria</taxon>
        <taxon>Burkholderiales</taxon>
        <taxon>Comamonadaceae</taxon>
        <taxon>Acidovorax</taxon>
    </lineage>
</organism>
<dbReference type="Proteomes" id="UP000215441">
    <property type="component" value="Unassembled WGS sequence"/>
</dbReference>
<evidence type="ECO:0000313" key="1">
    <source>
        <dbReference type="EMBL" id="OYD49951.1"/>
    </source>
</evidence>
<proteinExistence type="predicted"/>
<reference evidence="1 2" key="1">
    <citation type="submission" date="2017-07" db="EMBL/GenBank/DDBJ databases">
        <title>Acidovorax KNDSW TSA 6 genome sequence and assembly.</title>
        <authorList>
            <person name="Mayilraj S."/>
        </authorList>
    </citation>
    <scope>NUCLEOTIDE SEQUENCE [LARGE SCALE GENOMIC DNA]</scope>
    <source>
        <strain evidence="1 2">KNDSW-TSA6</strain>
    </source>
</reference>
<accession>A0A235ELQ6</accession>
<comment type="caution">
    <text evidence="1">The sequence shown here is derived from an EMBL/GenBank/DDBJ whole genome shotgun (WGS) entry which is preliminary data.</text>
</comment>
<dbReference type="AlphaFoldDB" id="A0A235ELQ6"/>
<dbReference type="EMBL" id="NOIG01000008">
    <property type="protein sequence ID" value="OYD49951.1"/>
    <property type="molecule type" value="Genomic_DNA"/>
</dbReference>